<reference evidence="8 9" key="3">
    <citation type="journal article" date="2023" name="Nucleic Acids Res.">
        <title>Insights into translocation mechanism and ribosome evolution from cryo-EM structures of translocation intermediates of Giardia intestinalis.</title>
        <authorList>
            <person name="Majumdar S."/>
            <person name="Emmerich A."/>
            <person name="Krakovka S."/>
            <person name="Mandava C.S."/>
            <person name="Svard S.G."/>
            <person name="Sanyal S."/>
        </authorList>
    </citation>
    <scope>STRUCTURE BY ELECTRON MICROSCOPY (3.25 ANGSTROMS)</scope>
</reference>
<dbReference type="Gene3D" id="1.10.1620.10">
    <property type="entry name" value="Ribosomal protein L39e"/>
    <property type="match status" value="1"/>
</dbReference>
<proteinExistence type="evidence at protein level"/>
<dbReference type="EMDB" id="EMD-16235"/>
<dbReference type="EMDB" id="EMD-16226"/>
<dbReference type="FunCoup" id="A0A644EZB9">
    <property type="interactions" value="110"/>
</dbReference>
<dbReference type="Proteomes" id="UP000001548">
    <property type="component" value="Unassembled WGS sequence"/>
</dbReference>
<dbReference type="InterPro" id="IPR000077">
    <property type="entry name" value="Ribosomal_eL39"/>
</dbReference>
<protein>
    <submittedName>
        <fullName evidence="4">Ribosomal protein L39</fullName>
    </submittedName>
</protein>
<dbReference type="EMBL" id="AACB03000005">
    <property type="protein sequence ID" value="KAE8301470.1"/>
    <property type="molecule type" value="Genomic_DNA"/>
</dbReference>
<name>A0A644EZB9_GIAIC</name>
<keyword evidence="3" id="KW-0687">Ribonucleoprotein</keyword>
<dbReference type="PDB" id="8BTD">
    <property type="method" value="EM"/>
    <property type="resolution" value="4.90 A"/>
    <property type="chains" value="LG=1-51"/>
</dbReference>
<dbReference type="HAMAP" id="MF_00629">
    <property type="entry name" value="Ribosomal_eL39"/>
    <property type="match status" value="1"/>
</dbReference>
<comment type="caution">
    <text evidence="4">The sequence shown here is derived from an EMBL/GenBank/DDBJ whole genome shotgun (WGS) entry which is preliminary data.</text>
</comment>
<dbReference type="PDB" id="8BTR">
    <property type="method" value="EM"/>
    <property type="resolution" value="3.25 A"/>
    <property type="chains" value="LG=1-51"/>
</dbReference>
<dbReference type="GO" id="GO:0006412">
    <property type="term" value="P:translation"/>
    <property type="evidence" value="ECO:0007669"/>
    <property type="project" value="InterPro"/>
</dbReference>
<dbReference type="EMDB" id="EMD-13681"/>
<dbReference type="GO" id="GO:0003735">
    <property type="term" value="F:structural constituent of ribosome"/>
    <property type="evidence" value="ECO:0007669"/>
    <property type="project" value="InterPro"/>
</dbReference>
<dbReference type="EMDB" id="EMD-16228"/>
<organism evidence="4 5">
    <name type="scientific">Giardia intestinalis (strain ATCC 50803 / WB clone C6)</name>
    <name type="common">Giardia lamblia</name>
    <dbReference type="NCBI Taxonomy" id="184922"/>
    <lineage>
        <taxon>Eukaryota</taxon>
        <taxon>Metamonada</taxon>
        <taxon>Diplomonadida</taxon>
        <taxon>Hexamitidae</taxon>
        <taxon>Giardiinae</taxon>
        <taxon>Giardia</taxon>
    </lineage>
</organism>
<evidence type="ECO:0007829" key="8">
    <source>
        <dbReference type="PDB" id="8BR8"/>
    </source>
</evidence>
<reference evidence="6 7" key="2">
    <citation type="journal article" date="2022" name="Nucleic Acids Res.">
        <title>Cryo-EM structure of the ancient eukaryotic ribosome from the human parasite Giardia lamblia.</title>
        <authorList>
            <person name="Hiregange D.G."/>
            <person name="Rivalta A."/>
            <person name="Bose T."/>
            <person name="Breiner-Goldstein E."/>
            <person name="Samiya S."/>
            <person name="Cimicata G."/>
            <person name="Kulakova L."/>
            <person name="Zimmerman E."/>
            <person name="Bashan A."/>
            <person name="Herzberg O."/>
            <person name="Yonath A."/>
        </authorList>
    </citation>
    <scope>STRUCTURE BY ELECTRON MICROSCOPY (2.75 ANGSTROMS)</scope>
</reference>
<dbReference type="InterPro" id="IPR023626">
    <property type="entry name" value="Ribosomal_eL39_dom_sf"/>
</dbReference>
<evidence type="ECO:0000313" key="4">
    <source>
        <dbReference type="EMBL" id="KAE8301470.1"/>
    </source>
</evidence>
<evidence type="ECO:0000256" key="2">
    <source>
        <dbReference type="ARBA" id="ARBA00022980"/>
    </source>
</evidence>
<reference evidence="4 5" key="1">
    <citation type="journal article" date="2007" name="Science">
        <title>Genomic minimalism in the early diverging intestinal parasite Giardia lamblia.</title>
        <authorList>
            <person name="Morrison H.G."/>
            <person name="McArthur A.G."/>
            <person name="Gillin F.D."/>
            <person name="Aley S.B."/>
            <person name="Adam R.D."/>
            <person name="Olsen G.J."/>
            <person name="Best A.A."/>
            <person name="Cande W.Z."/>
            <person name="Chen F."/>
            <person name="Cipriano M.J."/>
            <person name="Davids B.J."/>
            <person name="Dawson S.C."/>
            <person name="Elmendorf H.G."/>
            <person name="Hehl A.B."/>
            <person name="Holder M.E."/>
            <person name="Huse S.M."/>
            <person name="Kim U.U."/>
            <person name="Lasek-Nesselquist E."/>
            <person name="Manning G."/>
            <person name="Nigam A."/>
            <person name="Nixon J.E."/>
            <person name="Palm D."/>
            <person name="Passamaneck N.E."/>
            <person name="Prabhu A."/>
            <person name="Reich C.I."/>
            <person name="Reiner D.S."/>
            <person name="Samuelson J."/>
            <person name="Svard S.G."/>
            <person name="Sogin M.L."/>
        </authorList>
    </citation>
    <scope>NUCLEOTIDE SEQUENCE [LARGE SCALE GENOMIC DNA]</scope>
    <source>
        <strain evidence="4 5">WB C6</strain>
    </source>
</reference>
<dbReference type="PDB" id="8BSJ">
    <property type="method" value="EM"/>
    <property type="resolution" value="6.49 A"/>
    <property type="chains" value="LG=1-51"/>
</dbReference>
<sequence>MTANKTLSRKLRLAKKTKTNKNIPRWVIAKDHLKKTWNYKRHHWRRSHLKL</sequence>
<dbReference type="GO" id="GO:0022625">
    <property type="term" value="C:cytosolic large ribosomal subunit"/>
    <property type="evidence" value="ECO:0000318"/>
    <property type="project" value="GO_Central"/>
</dbReference>
<keyword evidence="2 4" id="KW-0689">Ribosomal protein</keyword>
<dbReference type="PDB" id="8BSI">
    <property type="method" value="EM"/>
    <property type="resolution" value="3.40 A"/>
    <property type="chains" value="LG=1-51"/>
</dbReference>
<evidence type="ECO:0007829" key="9">
    <source>
        <dbReference type="PDB" id="8BRM"/>
    </source>
</evidence>
<dbReference type="EMDB" id="EMD-16211"/>
<dbReference type="InParanoid" id="A0A644EZB9"/>
<dbReference type="SMR" id="A0A644EZB9"/>
<dbReference type="Pfam" id="PF00832">
    <property type="entry name" value="Ribosomal_L39"/>
    <property type="match status" value="1"/>
</dbReference>
<dbReference type="PDB" id="8BR8">
    <property type="method" value="EM"/>
    <property type="resolution" value="3.35 A"/>
    <property type="chains" value="LG=1-51"/>
</dbReference>
<dbReference type="PDB" id="7PWO">
    <property type="method" value="EM"/>
    <property type="resolution" value="2.75 A"/>
    <property type="chains" value="l2=1-51"/>
</dbReference>
<dbReference type="EMDB" id="EMD-13683"/>
<dbReference type="EMDB" id="EMD-16225"/>
<evidence type="ECO:0000256" key="1">
    <source>
        <dbReference type="ARBA" id="ARBA00009339"/>
    </source>
</evidence>
<gene>
    <name evidence="4" type="ORF">GL50803_0060191</name>
</gene>
<keyword evidence="5" id="KW-1185">Reference proteome</keyword>
<evidence type="ECO:0007829" key="6">
    <source>
        <dbReference type="PDB" id="7PWG"/>
    </source>
</evidence>
<evidence type="ECO:0000256" key="3">
    <source>
        <dbReference type="ARBA" id="ARBA00023274"/>
    </source>
</evidence>
<keyword evidence="6 7" id="KW-0002">3D-structure</keyword>
<dbReference type="PDB" id="7PWG">
    <property type="method" value="EM"/>
    <property type="resolution" value="2.75 A"/>
    <property type="chains" value="l=1-51"/>
</dbReference>
<accession>A0A644EZB9</accession>
<evidence type="ECO:0007829" key="7">
    <source>
        <dbReference type="PDB" id="7PWO"/>
    </source>
</evidence>
<dbReference type="EMDB" id="EMD-16222"/>
<dbReference type="AlphaFoldDB" id="A0A644EZB9"/>
<dbReference type="PDB" id="8BRM">
    <property type="method" value="EM"/>
    <property type="resolution" value="3.33 A"/>
    <property type="chains" value="LG=1-51"/>
</dbReference>
<comment type="similarity">
    <text evidence="1">Belongs to the eukaryotic ribosomal protein eL39 family.</text>
</comment>
<evidence type="ECO:0000313" key="5">
    <source>
        <dbReference type="Proteomes" id="UP000001548"/>
    </source>
</evidence>
<dbReference type="SUPFAM" id="SSF48662">
    <property type="entry name" value="Ribosomal protein L39e"/>
    <property type="match status" value="1"/>
</dbReference>